<gene>
    <name evidence="1" type="ORF">MUDAN_MDHGFNIF_03581</name>
</gene>
<evidence type="ECO:0000313" key="2">
    <source>
        <dbReference type="Proteomes" id="UP000289996"/>
    </source>
</evidence>
<dbReference type="EMBL" id="UYIG01000029">
    <property type="protein sequence ID" value="VDG27572.1"/>
    <property type="molecule type" value="Genomic_DNA"/>
</dbReference>
<keyword evidence="2" id="KW-1185">Reference proteome</keyword>
<proteinExistence type="predicted"/>
<dbReference type="Proteomes" id="UP000289996">
    <property type="component" value="Unassembled WGS sequence"/>
</dbReference>
<name>A0A660DWV5_9LACO</name>
<organism evidence="1 2">
    <name type="scientific">Lactiplantibacillus mudanjiangensis</name>
    <dbReference type="NCBI Taxonomy" id="1296538"/>
    <lineage>
        <taxon>Bacteria</taxon>
        <taxon>Bacillati</taxon>
        <taxon>Bacillota</taxon>
        <taxon>Bacilli</taxon>
        <taxon>Lactobacillales</taxon>
        <taxon>Lactobacillaceae</taxon>
        <taxon>Lactiplantibacillus</taxon>
    </lineage>
</organism>
<evidence type="ECO:0000313" key="1">
    <source>
        <dbReference type="EMBL" id="VDG27572.1"/>
    </source>
</evidence>
<sequence length="58" mass="7099">MVWGGGNIFLWLKYLIFRGEKRWFLLIKKIFFKKIKRGGINQKTKWEDKKKTNIKIVL</sequence>
<protein>
    <submittedName>
        <fullName evidence="1">Uncharacterized protein</fullName>
    </submittedName>
</protein>
<reference evidence="1 2" key="1">
    <citation type="submission" date="2018-11" db="EMBL/GenBank/DDBJ databases">
        <authorList>
            <person name="Wuyts S."/>
        </authorList>
    </citation>
    <scope>NUCLEOTIDE SEQUENCE [LARGE SCALE GENOMIC DNA]</scope>
    <source>
        <strain evidence="1">Lactobacillus mudanjiangensis AMBF249</strain>
    </source>
</reference>
<dbReference type="AlphaFoldDB" id="A0A660DWV5"/>
<accession>A0A660DWV5</accession>